<dbReference type="Gene3D" id="2.40.50.140">
    <property type="entry name" value="Nucleic acid-binding proteins"/>
    <property type="match status" value="1"/>
</dbReference>
<sequence>IHQLQEGISVRPITFGTTKFVHIQGQLLEGRLNGNIQPNDPKNLTEGDIYEFSGFSVIHNSRHRKLTQLSYYIQIDQKTITLNVTDIGPIFPVHNLYLQNYRNLLRLATTPTYLPDVVRQILIIQKIKPSTIVKLILCDKQAANFSILQSKKNRKFKVVIITSIIPKLFQGKLLLRSSPATNFYFNKSIDYIKYFKRRIGDHAKACSKE</sequence>
<dbReference type="InterPro" id="IPR012340">
    <property type="entry name" value="NA-bd_OB-fold"/>
</dbReference>
<feature type="non-terminal residue" evidence="1">
    <location>
        <position position="1"/>
    </location>
</feature>
<dbReference type="Proteomes" id="UP000824890">
    <property type="component" value="Unassembled WGS sequence"/>
</dbReference>
<protein>
    <submittedName>
        <fullName evidence="1">Uncharacterized protein</fullName>
    </submittedName>
</protein>
<dbReference type="PANTHER" id="PTHR47165:SF4">
    <property type="entry name" value="OS03G0429900 PROTEIN"/>
    <property type="match status" value="1"/>
</dbReference>
<dbReference type="EMBL" id="JAGKQM010000018">
    <property type="protein sequence ID" value="KAH0866470.1"/>
    <property type="molecule type" value="Genomic_DNA"/>
</dbReference>
<name>A0ABQ7YE59_BRANA</name>
<reference evidence="1 2" key="1">
    <citation type="submission" date="2021-05" db="EMBL/GenBank/DDBJ databases">
        <title>Genome Assembly of Synthetic Allotetraploid Brassica napus Reveals Homoeologous Exchanges between Subgenomes.</title>
        <authorList>
            <person name="Davis J.T."/>
        </authorList>
    </citation>
    <scope>NUCLEOTIDE SEQUENCE [LARGE SCALE GENOMIC DNA]</scope>
    <source>
        <strain evidence="2">cv. Da-Ae</strain>
        <tissue evidence="1">Seedling</tissue>
    </source>
</reference>
<evidence type="ECO:0000313" key="1">
    <source>
        <dbReference type="EMBL" id="KAH0866470.1"/>
    </source>
</evidence>
<proteinExistence type="predicted"/>
<keyword evidence="2" id="KW-1185">Reference proteome</keyword>
<organism evidence="1 2">
    <name type="scientific">Brassica napus</name>
    <name type="common">Rape</name>
    <dbReference type="NCBI Taxonomy" id="3708"/>
    <lineage>
        <taxon>Eukaryota</taxon>
        <taxon>Viridiplantae</taxon>
        <taxon>Streptophyta</taxon>
        <taxon>Embryophyta</taxon>
        <taxon>Tracheophyta</taxon>
        <taxon>Spermatophyta</taxon>
        <taxon>Magnoliopsida</taxon>
        <taxon>eudicotyledons</taxon>
        <taxon>Gunneridae</taxon>
        <taxon>Pentapetalae</taxon>
        <taxon>rosids</taxon>
        <taxon>malvids</taxon>
        <taxon>Brassicales</taxon>
        <taxon>Brassicaceae</taxon>
        <taxon>Brassiceae</taxon>
        <taxon>Brassica</taxon>
    </lineage>
</organism>
<accession>A0ABQ7YE59</accession>
<gene>
    <name evidence="1" type="ORF">HID58_083681</name>
</gene>
<dbReference type="PANTHER" id="PTHR47165">
    <property type="entry name" value="OS03G0429900 PROTEIN"/>
    <property type="match status" value="1"/>
</dbReference>
<evidence type="ECO:0000313" key="2">
    <source>
        <dbReference type="Proteomes" id="UP000824890"/>
    </source>
</evidence>
<comment type="caution">
    <text evidence="1">The sequence shown here is derived from an EMBL/GenBank/DDBJ whole genome shotgun (WGS) entry which is preliminary data.</text>
</comment>